<dbReference type="GO" id="GO:0016567">
    <property type="term" value="P:protein ubiquitination"/>
    <property type="evidence" value="ECO:0007669"/>
    <property type="project" value="TreeGrafter"/>
</dbReference>
<dbReference type="AlphaFoldDB" id="A0A6P5TB87"/>
<evidence type="ECO:0000313" key="6">
    <source>
        <dbReference type="Proteomes" id="UP000515124"/>
    </source>
</evidence>
<dbReference type="GO" id="GO:0061630">
    <property type="term" value="F:ubiquitin protein ligase activity"/>
    <property type="evidence" value="ECO:0007669"/>
    <property type="project" value="TreeGrafter"/>
</dbReference>
<organism evidence="6 7">
    <name type="scientific">Prunus avium</name>
    <name type="common">Cherry</name>
    <name type="synonym">Cerasus avium</name>
    <dbReference type="NCBI Taxonomy" id="42229"/>
    <lineage>
        <taxon>Eukaryota</taxon>
        <taxon>Viridiplantae</taxon>
        <taxon>Streptophyta</taxon>
        <taxon>Embryophyta</taxon>
        <taxon>Tracheophyta</taxon>
        <taxon>Spermatophyta</taxon>
        <taxon>Magnoliopsida</taxon>
        <taxon>eudicotyledons</taxon>
        <taxon>Gunneridae</taxon>
        <taxon>Pentapetalae</taxon>
        <taxon>rosids</taxon>
        <taxon>fabids</taxon>
        <taxon>Rosales</taxon>
        <taxon>Rosaceae</taxon>
        <taxon>Amygdaloideae</taxon>
        <taxon>Amygdaleae</taxon>
        <taxon>Prunus</taxon>
    </lineage>
</organism>
<evidence type="ECO:0000313" key="7">
    <source>
        <dbReference type="RefSeq" id="XP_021824305.1"/>
    </source>
</evidence>
<sequence>MGLQNQLNDVSSDSIPLLLIALIASFINHLRSSLFHLLHFLGLSNPGPGPDYDDGLLAGSSVGSGLAGLALLADQLALNRHLSYRYDRNRHDQQNDAVARSRDCDCVVCLSTLGDGDHVRMLNCRHVFHKSCFDGWLDHLNFNCPICRSPLVHRDLIGHTRRRLAALPPPSSTGFLSAESIGRR</sequence>
<dbReference type="CDD" id="cd23123">
    <property type="entry name" value="RING-H2_RHA2B"/>
    <property type="match status" value="1"/>
</dbReference>
<dbReference type="PROSITE" id="PS50089">
    <property type="entry name" value="ZF_RING_2"/>
    <property type="match status" value="1"/>
</dbReference>
<dbReference type="Gene3D" id="3.30.40.10">
    <property type="entry name" value="Zinc/RING finger domain, C3HC4 (zinc finger)"/>
    <property type="match status" value="1"/>
</dbReference>
<name>A0A6P5TB87_PRUAV</name>
<dbReference type="SUPFAM" id="SSF57850">
    <property type="entry name" value="RING/U-box"/>
    <property type="match status" value="1"/>
</dbReference>
<evidence type="ECO:0000256" key="1">
    <source>
        <dbReference type="ARBA" id="ARBA00022723"/>
    </source>
</evidence>
<dbReference type="GeneID" id="110765476"/>
<dbReference type="InterPro" id="IPR001841">
    <property type="entry name" value="Znf_RING"/>
</dbReference>
<dbReference type="Gramene" id="Pav_sc0001181.1_g440.1.mk:mrna">
    <property type="protein sequence ID" value="Pav_sc0001181.1_g440.1.mk:CDS:1"/>
    <property type="gene ID" value="Pav_sc0001181.1_g440.1.mk"/>
</dbReference>
<evidence type="ECO:0000256" key="3">
    <source>
        <dbReference type="ARBA" id="ARBA00022833"/>
    </source>
</evidence>
<dbReference type="KEGG" id="pavi:110765476"/>
<reference evidence="7" key="1">
    <citation type="submission" date="2025-08" db="UniProtKB">
        <authorList>
            <consortium name="RefSeq"/>
        </authorList>
    </citation>
    <scope>IDENTIFICATION</scope>
</reference>
<dbReference type="Proteomes" id="UP000515124">
    <property type="component" value="Unplaced"/>
</dbReference>
<proteinExistence type="predicted"/>
<feature type="domain" description="RING-type" evidence="5">
    <location>
        <begin position="106"/>
        <end position="148"/>
    </location>
</feature>
<dbReference type="PANTHER" id="PTHR45969:SF5">
    <property type="entry name" value="E3 UBIQUITIN-PROTEIN LIGASE RHA2A"/>
    <property type="match status" value="1"/>
</dbReference>
<keyword evidence="1" id="KW-0479">Metal-binding</keyword>
<dbReference type="InterPro" id="IPR013083">
    <property type="entry name" value="Znf_RING/FYVE/PHD"/>
</dbReference>
<evidence type="ECO:0000256" key="4">
    <source>
        <dbReference type="PROSITE-ProRule" id="PRU00175"/>
    </source>
</evidence>
<gene>
    <name evidence="7" type="primary">LOC110765476</name>
</gene>
<dbReference type="PANTHER" id="PTHR45969">
    <property type="entry name" value="RING ZINC FINGER PROTEIN-RELATED"/>
    <property type="match status" value="1"/>
</dbReference>
<dbReference type="Pfam" id="PF13639">
    <property type="entry name" value="zf-RING_2"/>
    <property type="match status" value="1"/>
</dbReference>
<keyword evidence="3" id="KW-0862">Zinc</keyword>
<evidence type="ECO:0000259" key="5">
    <source>
        <dbReference type="PROSITE" id="PS50089"/>
    </source>
</evidence>
<keyword evidence="6" id="KW-1185">Reference proteome</keyword>
<dbReference type="SMART" id="SM00184">
    <property type="entry name" value="RING"/>
    <property type="match status" value="1"/>
</dbReference>
<accession>A0A6P5TB87</accession>
<evidence type="ECO:0000256" key="2">
    <source>
        <dbReference type="ARBA" id="ARBA00022771"/>
    </source>
</evidence>
<keyword evidence="2 4" id="KW-0863">Zinc-finger</keyword>
<dbReference type="GO" id="GO:0008270">
    <property type="term" value="F:zinc ion binding"/>
    <property type="evidence" value="ECO:0007669"/>
    <property type="project" value="UniProtKB-KW"/>
</dbReference>
<dbReference type="RefSeq" id="XP_021824305.1">
    <property type="nucleotide sequence ID" value="XM_021968613.1"/>
</dbReference>
<protein>
    <submittedName>
        <fullName evidence="7">E3 ubiquitin-protein ligase RHA2A-like</fullName>
    </submittedName>
</protein>